<sequence length="175" mass="20660">MKAFSVLFQERNSPIIIYNGKTVYRYLRCTEKGKYILKFRNIKTRAKRMQFFMVHLLKMDGEIYVNDKPFLVPKTKFPQLAINEEELRNCRSIIISLTSGYFTICNGEDTSGEGLYADSLIFGAAITIDRLDEGWFRLNCNDTENDDDFDDLIFEMKVETNDRMIDIIEEWQPRY</sequence>
<organism evidence="1 2">
    <name type="scientific">Ruminococcus bicirculans</name>
    <name type="common">ex Wegman et al. 2014</name>
    <dbReference type="NCBI Taxonomy" id="1160721"/>
    <lineage>
        <taxon>Bacteria</taxon>
        <taxon>Bacillati</taxon>
        <taxon>Bacillota</taxon>
        <taxon>Clostridia</taxon>
        <taxon>Eubacteriales</taxon>
        <taxon>Oscillospiraceae</taxon>
        <taxon>Ruminococcus</taxon>
    </lineage>
</organism>
<protein>
    <submittedName>
        <fullName evidence="1">Uncharacterized protein</fullName>
    </submittedName>
</protein>
<dbReference type="Proteomes" id="UP001211421">
    <property type="component" value="Unassembled WGS sequence"/>
</dbReference>
<accession>A0AAW6E375</accession>
<name>A0AAW6E375_9FIRM</name>
<dbReference type="AlphaFoldDB" id="A0AAW6E375"/>
<proteinExistence type="predicted"/>
<dbReference type="EMBL" id="JAQMLS010000003">
    <property type="protein sequence ID" value="MDB8741645.1"/>
    <property type="molecule type" value="Genomic_DNA"/>
</dbReference>
<evidence type="ECO:0000313" key="1">
    <source>
        <dbReference type="EMBL" id="MDB8741645.1"/>
    </source>
</evidence>
<dbReference type="RefSeq" id="WP_195551365.1">
    <property type="nucleotide sequence ID" value="NZ_JADMNX010000003.1"/>
</dbReference>
<evidence type="ECO:0000313" key="2">
    <source>
        <dbReference type="Proteomes" id="UP001211421"/>
    </source>
</evidence>
<reference evidence="1" key="1">
    <citation type="submission" date="2023-01" db="EMBL/GenBank/DDBJ databases">
        <title>Human gut microbiome strain richness.</title>
        <authorList>
            <person name="Chen-Liaw A."/>
        </authorList>
    </citation>
    <scope>NUCLEOTIDE SEQUENCE</scope>
    <source>
        <strain evidence="1">D59st1_B8_D59t2_181005</strain>
    </source>
</reference>
<comment type="caution">
    <text evidence="1">The sequence shown here is derived from an EMBL/GenBank/DDBJ whole genome shotgun (WGS) entry which is preliminary data.</text>
</comment>
<gene>
    <name evidence="1" type="ORF">PNV70_06135</name>
</gene>